<protein>
    <submittedName>
        <fullName evidence="9">MMPL family transporter</fullName>
    </submittedName>
</protein>
<name>A0ABN1WR95_9ACTN</name>
<dbReference type="InterPro" id="IPR050545">
    <property type="entry name" value="Mycobact_MmpL"/>
</dbReference>
<feature type="transmembrane region" description="Helical" evidence="7">
    <location>
        <begin position="640"/>
        <end position="660"/>
    </location>
</feature>
<evidence type="ECO:0000256" key="5">
    <source>
        <dbReference type="ARBA" id="ARBA00022989"/>
    </source>
</evidence>
<feature type="transmembrane region" description="Helical" evidence="7">
    <location>
        <begin position="598"/>
        <end position="619"/>
    </location>
</feature>
<dbReference type="Gene3D" id="1.20.1640.10">
    <property type="entry name" value="Multidrug efflux transporter AcrB transmembrane domain"/>
    <property type="match status" value="2"/>
</dbReference>
<evidence type="ECO:0000256" key="3">
    <source>
        <dbReference type="ARBA" id="ARBA00022475"/>
    </source>
</evidence>
<dbReference type="Pfam" id="PF03176">
    <property type="entry name" value="MMPL"/>
    <property type="match status" value="2"/>
</dbReference>
<comment type="subcellular location">
    <subcellularLocation>
        <location evidence="1">Cell membrane</location>
        <topology evidence="1">Multi-pass membrane protein</topology>
    </subcellularLocation>
</comment>
<feature type="transmembrane region" description="Helical" evidence="7">
    <location>
        <begin position="365"/>
        <end position="385"/>
    </location>
</feature>
<keyword evidence="4 7" id="KW-0812">Transmembrane</keyword>
<keyword evidence="6 7" id="KW-0472">Membrane</keyword>
<proteinExistence type="inferred from homology"/>
<feature type="transmembrane region" description="Helical" evidence="7">
    <location>
        <begin position="175"/>
        <end position="194"/>
    </location>
</feature>
<evidence type="ECO:0000256" key="1">
    <source>
        <dbReference type="ARBA" id="ARBA00004651"/>
    </source>
</evidence>
<dbReference type="EMBL" id="BAAALF010000145">
    <property type="protein sequence ID" value="GAA1261437.1"/>
    <property type="molecule type" value="Genomic_DNA"/>
</dbReference>
<feature type="transmembrane region" description="Helical" evidence="7">
    <location>
        <begin position="201"/>
        <end position="221"/>
    </location>
</feature>
<evidence type="ECO:0000256" key="6">
    <source>
        <dbReference type="ARBA" id="ARBA00023136"/>
    </source>
</evidence>
<evidence type="ECO:0000313" key="10">
    <source>
        <dbReference type="Proteomes" id="UP001500037"/>
    </source>
</evidence>
<evidence type="ECO:0000256" key="7">
    <source>
        <dbReference type="SAM" id="Phobius"/>
    </source>
</evidence>
<dbReference type="Proteomes" id="UP001500037">
    <property type="component" value="Unassembled WGS sequence"/>
</dbReference>
<feature type="transmembrane region" description="Helical" evidence="7">
    <location>
        <begin position="672"/>
        <end position="695"/>
    </location>
</feature>
<dbReference type="RefSeq" id="WP_344445098.1">
    <property type="nucleotide sequence ID" value="NZ_BAAALF010000145.1"/>
</dbReference>
<keyword evidence="3" id="KW-1003">Cell membrane</keyword>
<evidence type="ECO:0000256" key="2">
    <source>
        <dbReference type="ARBA" id="ARBA00010157"/>
    </source>
</evidence>
<organism evidence="9 10">
    <name type="scientific">Kitasatospora nipponensis</name>
    <dbReference type="NCBI Taxonomy" id="258049"/>
    <lineage>
        <taxon>Bacteria</taxon>
        <taxon>Bacillati</taxon>
        <taxon>Actinomycetota</taxon>
        <taxon>Actinomycetes</taxon>
        <taxon>Kitasatosporales</taxon>
        <taxon>Streptomycetaceae</taxon>
        <taxon>Kitasatospora</taxon>
    </lineage>
</organism>
<feature type="transmembrane region" description="Helical" evidence="7">
    <location>
        <begin position="305"/>
        <end position="332"/>
    </location>
</feature>
<evidence type="ECO:0000259" key="8">
    <source>
        <dbReference type="Pfam" id="PF03176"/>
    </source>
</evidence>
<dbReference type="PANTHER" id="PTHR33406">
    <property type="entry name" value="MEMBRANE PROTEIN MJ1562-RELATED"/>
    <property type="match status" value="1"/>
</dbReference>
<feature type="transmembrane region" description="Helical" evidence="7">
    <location>
        <begin position="227"/>
        <end position="248"/>
    </location>
</feature>
<dbReference type="InterPro" id="IPR004869">
    <property type="entry name" value="MMPL_dom"/>
</dbReference>
<feature type="transmembrane region" description="Helical" evidence="7">
    <location>
        <begin position="527"/>
        <end position="546"/>
    </location>
</feature>
<accession>A0ABN1WR95</accession>
<dbReference type="PANTHER" id="PTHR33406:SF11">
    <property type="entry name" value="MEMBRANE PROTEIN SCO6666-RELATED"/>
    <property type="match status" value="1"/>
</dbReference>
<gene>
    <name evidence="9" type="ORF">GCM10009665_58960</name>
</gene>
<comment type="similarity">
    <text evidence="2">Belongs to the resistance-nodulation-cell division (RND) (TC 2.A.6) family. MmpL subfamily.</text>
</comment>
<feature type="transmembrane region" description="Helical" evidence="7">
    <location>
        <begin position="12"/>
        <end position="33"/>
    </location>
</feature>
<comment type="caution">
    <text evidence="9">The sequence shown here is derived from an EMBL/GenBank/DDBJ whole genome shotgun (WGS) entry which is preliminary data.</text>
</comment>
<dbReference type="SUPFAM" id="SSF82866">
    <property type="entry name" value="Multidrug efflux transporter AcrB transmembrane domain"/>
    <property type="match status" value="2"/>
</dbReference>
<sequence>MSGLARWCYQHRFVVISAWICLLIGLTVMSQVVRTTYDNSLALPGTGSGSAQALLLRSAPAQAGDSDQIVWQVSHGSATDPAVEQRMQAMLTQVSHLPEVASVAGPYTPGGQVQVSSDGRTAFATVNFTKAADDLDRAHIDRVITTATAAREPGLTVELGGKAISSAEQTPASNASLIGIVAAAVILFIAFGSLLATALPIVTAVAGVAGGMLLMAPLSHLMSVNGIAPILGALIGLGVGVDYSLFIVTRHRRGLQTGLEPEQSTVQALNTSGRAVLFAGGTVCIALLGLLVINVRFIDGLAVPAALTVVCTVVAALTLLPALFGVFGSRVLSRKQRRRLRAGEPGRAEYGNGLWARWSRTVPRFAAVFVSLGLAVMVVLSAPVLHLRLGFADASNDPTSTHTYKSYDMLAKGFGPGFNGPLLLVARTQSLADRAALDQLDQALGAVPGVAAVQTAPARTDSGTGPAIEVTQVFPTTAPQAPATSALIDRLRTTVVPHYTNGTTLQVHVGGLTATFDDLAATTSDKLPWLLVTVVGLGFLLLVLAFRSLLIPAITAVLNLLAAAASFGVLTAFFQWGWGTRALGLGAPSPIEGYLPELVLAVLFGLSMDYQVFLVSRMAEEWSRTRDNTRSVLAGVTDTARVITAAAVIMMAVFTAFVFMGQRSIAEFGVGLAAAVALDAFILRTVLVPAVMYLCGRANWWLPRSLDRRLPHLTIEPPAREQSARAPEPAAV</sequence>
<feature type="domain" description="Membrane transport protein MMPL" evidence="8">
    <location>
        <begin position="60"/>
        <end position="364"/>
    </location>
</feature>
<feature type="transmembrane region" description="Helical" evidence="7">
    <location>
        <begin position="558"/>
        <end position="578"/>
    </location>
</feature>
<keyword evidence="10" id="KW-1185">Reference proteome</keyword>
<reference evidence="9 10" key="1">
    <citation type="journal article" date="2019" name="Int. J. Syst. Evol. Microbiol.">
        <title>The Global Catalogue of Microorganisms (GCM) 10K type strain sequencing project: providing services to taxonomists for standard genome sequencing and annotation.</title>
        <authorList>
            <consortium name="The Broad Institute Genomics Platform"/>
            <consortium name="The Broad Institute Genome Sequencing Center for Infectious Disease"/>
            <person name="Wu L."/>
            <person name="Ma J."/>
        </authorList>
    </citation>
    <scope>NUCLEOTIDE SEQUENCE [LARGE SCALE GENOMIC DNA]</scope>
    <source>
        <strain evidence="9 10">JCM 13004</strain>
    </source>
</reference>
<evidence type="ECO:0000313" key="9">
    <source>
        <dbReference type="EMBL" id="GAA1261437.1"/>
    </source>
</evidence>
<keyword evidence="5 7" id="KW-1133">Transmembrane helix</keyword>
<feature type="domain" description="Membrane transport protein MMPL" evidence="8">
    <location>
        <begin position="479"/>
        <end position="703"/>
    </location>
</feature>
<evidence type="ECO:0000256" key="4">
    <source>
        <dbReference type="ARBA" id="ARBA00022692"/>
    </source>
</evidence>
<feature type="transmembrane region" description="Helical" evidence="7">
    <location>
        <begin position="275"/>
        <end position="293"/>
    </location>
</feature>